<proteinExistence type="predicted"/>
<name>A0AAE4UW01_9NOCA</name>
<reference evidence="1" key="1">
    <citation type="submission" date="2023-10" db="EMBL/GenBank/DDBJ databases">
        <title>Development of a sustainable strategy for remediation of hydrocarbon-contaminated territories based on the waste exchange concept.</title>
        <authorList>
            <person name="Krivoruchko A."/>
        </authorList>
    </citation>
    <scope>NUCLEOTIDE SEQUENCE</scope>
    <source>
        <strain evidence="1">IEGM 68</strain>
    </source>
</reference>
<dbReference type="Proteomes" id="UP001185863">
    <property type="component" value="Unassembled WGS sequence"/>
</dbReference>
<accession>A0AAE4UW01</accession>
<dbReference type="EMBL" id="JAWLUP010000006">
    <property type="protein sequence ID" value="MDV7263970.1"/>
    <property type="molecule type" value="Genomic_DNA"/>
</dbReference>
<evidence type="ECO:0000313" key="1">
    <source>
        <dbReference type="EMBL" id="MDV7263970.1"/>
    </source>
</evidence>
<comment type="caution">
    <text evidence="1">The sequence shown here is derived from an EMBL/GenBank/DDBJ whole genome shotgun (WGS) entry which is preliminary data.</text>
</comment>
<dbReference type="AlphaFoldDB" id="A0AAE4UW01"/>
<evidence type="ECO:0000313" key="2">
    <source>
        <dbReference type="Proteomes" id="UP001185863"/>
    </source>
</evidence>
<organism evidence="1 2">
    <name type="scientific">Rhodococcus oxybenzonivorans</name>
    <dbReference type="NCBI Taxonomy" id="1990687"/>
    <lineage>
        <taxon>Bacteria</taxon>
        <taxon>Bacillati</taxon>
        <taxon>Actinomycetota</taxon>
        <taxon>Actinomycetes</taxon>
        <taxon>Mycobacteriales</taxon>
        <taxon>Nocardiaceae</taxon>
        <taxon>Rhodococcus</taxon>
    </lineage>
</organism>
<gene>
    <name evidence="1" type="ORF">R4315_05300</name>
</gene>
<protein>
    <submittedName>
        <fullName evidence="1">Uncharacterized protein</fullName>
    </submittedName>
</protein>
<dbReference type="RefSeq" id="WP_317745730.1">
    <property type="nucleotide sequence ID" value="NZ_JAWLUP010000006.1"/>
</dbReference>
<sequence>MTDKPLNLGNYITADNQDTPIEGSEKAIAAARQWGGTVDFTRCPGVTHDEIVNAGLPQTLQWLKEAGI</sequence>
<dbReference type="Gene3D" id="3.40.50.1820">
    <property type="entry name" value="alpha/beta hydrolase"/>
    <property type="match status" value="1"/>
</dbReference>
<dbReference type="InterPro" id="IPR029058">
    <property type="entry name" value="AB_hydrolase_fold"/>
</dbReference>